<proteinExistence type="predicted"/>
<evidence type="ECO:0000313" key="2">
    <source>
        <dbReference type="EMBL" id="KKL49853.1"/>
    </source>
</evidence>
<keyword evidence="1" id="KW-0175">Coiled coil</keyword>
<gene>
    <name evidence="2" type="ORF">LCGC14_2311370</name>
</gene>
<protein>
    <submittedName>
        <fullName evidence="2">Uncharacterized protein</fullName>
    </submittedName>
</protein>
<feature type="non-terminal residue" evidence="2">
    <location>
        <position position="1"/>
    </location>
</feature>
<evidence type="ECO:0000256" key="1">
    <source>
        <dbReference type="SAM" id="Coils"/>
    </source>
</evidence>
<comment type="caution">
    <text evidence="2">The sequence shown here is derived from an EMBL/GenBank/DDBJ whole genome shotgun (WGS) entry which is preliminary data.</text>
</comment>
<reference evidence="2" key="1">
    <citation type="journal article" date="2015" name="Nature">
        <title>Complex archaea that bridge the gap between prokaryotes and eukaryotes.</title>
        <authorList>
            <person name="Spang A."/>
            <person name="Saw J.H."/>
            <person name="Jorgensen S.L."/>
            <person name="Zaremba-Niedzwiedzka K."/>
            <person name="Martijn J."/>
            <person name="Lind A.E."/>
            <person name="van Eijk R."/>
            <person name="Schleper C."/>
            <person name="Guy L."/>
            <person name="Ettema T.J."/>
        </authorList>
    </citation>
    <scope>NUCLEOTIDE SEQUENCE</scope>
</reference>
<accession>A0A0F9CKM0</accession>
<name>A0A0F9CKM0_9ZZZZ</name>
<sequence length="186" mass="20611">AIGGAFALGGVVLGAVLASFFELYRRVLDGQAAASLVKYEMWWNRAQVKELLADSAYESELSDEAWKAHALAVAPLLADADASDLVIFYTTVRHAQSRVNESKAKGYVAEKDVEWLRGWREQTLLRSHALTDIARSSRLALIWHLVGQPRKPTSLTQAAPKLEAARRELERLEQQAAADAAKKRNE</sequence>
<dbReference type="AlphaFoldDB" id="A0A0F9CKM0"/>
<dbReference type="EMBL" id="LAZR01032810">
    <property type="protein sequence ID" value="KKL49853.1"/>
    <property type="molecule type" value="Genomic_DNA"/>
</dbReference>
<feature type="coiled-coil region" evidence="1">
    <location>
        <begin position="155"/>
        <end position="186"/>
    </location>
</feature>
<organism evidence="2">
    <name type="scientific">marine sediment metagenome</name>
    <dbReference type="NCBI Taxonomy" id="412755"/>
    <lineage>
        <taxon>unclassified sequences</taxon>
        <taxon>metagenomes</taxon>
        <taxon>ecological metagenomes</taxon>
    </lineage>
</organism>